<reference evidence="2" key="1">
    <citation type="submission" date="2019-08" db="EMBL/GenBank/DDBJ databases">
        <title>The genome of the North American firefly Photinus pyralis.</title>
        <authorList>
            <consortium name="Photinus pyralis genome working group"/>
            <person name="Fallon T.R."/>
            <person name="Sander Lower S.E."/>
            <person name="Weng J.-K."/>
        </authorList>
    </citation>
    <scope>NUCLEOTIDE SEQUENCE</scope>
    <source>
        <strain evidence="2">TRF0915ILg1</strain>
        <tissue evidence="2">Whole body</tissue>
    </source>
</reference>
<protein>
    <recommendedName>
        <fullName evidence="4">DDE-1 domain-containing protein</fullName>
    </recommendedName>
</protein>
<accession>A0A8K0D564</accession>
<dbReference type="Proteomes" id="UP000801492">
    <property type="component" value="Unassembled WGS sequence"/>
</dbReference>
<evidence type="ECO:0000313" key="2">
    <source>
        <dbReference type="EMBL" id="KAF2897446.1"/>
    </source>
</evidence>
<evidence type="ECO:0000313" key="3">
    <source>
        <dbReference type="Proteomes" id="UP000801492"/>
    </source>
</evidence>
<dbReference type="EMBL" id="VTPC01004154">
    <property type="protein sequence ID" value="KAF2897446.1"/>
    <property type="molecule type" value="Genomic_DNA"/>
</dbReference>
<keyword evidence="3" id="KW-1185">Reference proteome</keyword>
<proteinExistence type="predicted"/>
<dbReference type="AlphaFoldDB" id="A0A8K0D564"/>
<feature type="region of interest" description="Disordered" evidence="1">
    <location>
        <begin position="135"/>
        <end position="159"/>
    </location>
</feature>
<sequence length="159" mass="17958">MGFICLPKNATHLTQPLDVGFFRLFKMAWRGVLTTDKLDLAQLLKQTLTDMNNKLDKNNKPGAVKRIVQYNRKCAFQFQSSTAQTSREESAEGEVNQVLVDYLKEKRYSSVSSRRNIKISILCVEAGKSVTFQDNKSFNDDDVEENIVGDSSDAEPSEI</sequence>
<comment type="caution">
    <text evidence="2">The sequence shown here is derived from an EMBL/GenBank/DDBJ whole genome shotgun (WGS) entry which is preliminary data.</text>
</comment>
<evidence type="ECO:0008006" key="4">
    <source>
        <dbReference type="Google" id="ProtNLM"/>
    </source>
</evidence>
<feature type="compositionally biased region" description="Acidic residues" evidence="1">
    <location>
        <begin position="140"/>
        <end position="159"/>
    </location>
</feature>
<gene>
    <name evidence="2" type="ORF">ILUMI_08732</name>
</gene>
<evidence type="ECO:0000256" key="1">
    <source>
        <dbReference type="SAM" id="MobiDB-lite"/>
    </source>
</evidence>
<organism evidence="2 3">
    <name type="scientific">Ignelater luminosus</name>
    <name type="common">Cucubano</name>
    <name type="synonym">Pyrophorus luminosus</name>
    <dbReference type="NCBI Taxonomy" id="2038154"/>
    <lineage>
        <taxon>Eukaryota</taxon>
        <taxon>Metazoa</taxon>
        <taxon>Ecdysozoa</taxon>
        <taxon>Arthropoda</taxon>
        <taxon>Hexapoda</taxon>
        <taxon>Insecta</taxon>
        <taxon>Pterygota</taxon>
        <taxon>Neoptera</taxon>
        <taxon>Endopterygota</taxon>
        <taxon>Coleoptera</taxon>
        <taxon>Polyphaga</taxon>
        <taxon>Elateriformia</taxon>
        <taxon>Elateroidea</taxon>
        <taxon>Elateridae</taxon>
        <taxon>Agrypninae</taxon>
        <taxon>Pyrophorini</taxon>
        <taxon>Ignelater</taxon>
    </lineage>
</organism>
<dbReference type="OrthoDB" id="8194272at2759"/>
<name>A0A8K0D564_IGNLU</name>